<proteinExistence type="predicted"/>
<dbReference type="EMBL" id="CP000362">
    <property type="protein sequence ID" value="ABG32244.1"/>
    <property type="molecule type" value="Genomic_DNA"/>
</dbReference>
<evidence type="ECO:0000313" key="1">
    <source>
        <dbReference type="EMBL" id="ABG32244.1"/>
    </source>
</evidence>
<organism evidence="1 2">
    <name type="scientific">Roseobacter denitrificans (strain ATCC 33942 / OCh 114)</name>
    <name type="common">Erythrobacter sp. (strain OCh 114)</name>
    <name type="synonym">Roseobacter denitrificans</name>
    <dbReference type="NCBI Taxonomy" id="375451"/>
    <lineage>
        <taxon>Bacteria</taxon>
        <taxon>Pseudomonadati</taxon>
        <taxon>Pseudomonadota</taxon>
        <taxon>Alphaproteobacteria</taxon>
        <taxon>Rhodobacterales</taxon>
        <taxon>Roseobacteraceae</taxon>
        <taxon>Roseobacter</taxon>
    </lineage>
</organism>
<sequence>MARAAQKSCTQVAELDVGALRLRCAAAATDAHEADKTANQARRFACPVSLQAPC</sequence>
<protein>
    <submittedName>
        <fullName evidence="1">Uncharacterized protein</fullName>
    </submittedName>
</protein>
<keyword evidence="2" id="KW-1185">Reference proteome</keyword>
<name>Q165U9_ROSDO</name>
<dbReference type="KEGG" id="rde:RD1_2705"/>
<dbReference type="HOGENOM" id="CLU_3047564_0_0_5"/>
<reference evidence="1 2" key="1">
    <citation type="journal article" date="2007" name="J. Bacteriol.">
        <title>The complete genome sequence of Roseobacter denitrificans reveals a mixotrophic rather than photosynthetic metabolism.</title>
        <authorList>
            <person name="Swingley W.D."/>
            <person name="Sadekar S."/>
            <person name="Mastrian S.D."/>
            <person name="Matthies H.J."/>
            <person name="Hao J."/>
            <person name="Ramos H."/>
            <person name="Acharya C.R."/>
            <person name="Conrad A.L."/>
            <person name="Taylor H.L."/>
            <person name="Dejesa L.C."/>
            <person name="Shah M.K."/>
            <person name="O'huallachain M.E."/>
            <person name="Lince M.T."/>
            <person name="Blankenship R.E."/>
            <person name="Beatty J.T."/>
            <person name="Touchman J.W."/>
        </authorList>
    </citation>
    <scope>NUCLEOTIDE SEQUENCE [LARGE SCALE GENOMIC DNA]</scope>
    <source>
        <strain evidence="2">ATCC 33942 / OCh 114</strain>
    </source>
</reference>
<accession>Q165U9</accession>
<dbReference type="AlphaFoldDB" id="Q165U9"/>
<evidence type="ECO:0000313" key="2">
    <source>
        <dbReference type="Proteomes" id="UP000007029"/>
    </source>
</evidence>
<gene>
    <name evidence="1" type="ordered locus">RD1_2705</name>
</gene>
<dbReference type="Proteomes" id="UP000007029">
    <property type="component" value="Chromosome"/>
</dbReference>